<evidence type="ECO:0000256" key="1">
    <source>
        <dbReference type="ARBA" id="ARBA00022737"/>
    </source>
</evidence>
<feature type="compositionally biased region" description="Low complexity" evidence="4">
    <location>
        <begin position="464"/>
        <end position="497"/>
    </location>
</feature>
<dbReference type="PANTHER" id="PTHR24166:SF48">
    <property type="entry name" value="PROTEIN VAPYRIN"/>
    <property type="match status" value="1"/>
</dbReference>
<dbReference type="InterPro" id="IPR036770">
    <property type="entry name" value="Ankyrin_rpt-contain_sf"/>
</dbReference>
<dbReference type="OrthoDB" id="341259at2759"/>
<gene>
    <name evidence="5" type="ORF">I316_07222</name>
</gene>
<feature type="compositionally biased region" description="Pro residues" evidence="4">
    <location>
        <begin position="502"/>
        <end position="516"/>
    </location>
</feature>
<dbReference type="STRING" id="1296120.A0A1B9GJC0"/>
<dbReference type="EMBL" id="KI669513">
    <property type="protein sequence ID" value="OCF31091.1"/>
    <property type="molecule type" value="Genomic_DNA"/>
</dbReference>
<feature type="compositionally biased region" description="Low complexity" evidence="4">
    <location>
        <begin position="309"/>
        <end position="320"/>
    </location>
</feature>
<dbReference type="PANTHER" id="PTHR24166">
    <property type="entry name" value="ROLLING PEBBLES, ISOFORM B"/>
    <property type="match status" value="1"/>
</dbReference>
<feature type="compositionally biased region" description="Basic and acidic residues" evidence="4">
    <location>
        <begin position="258"/>
        <end position="267"/>
    </location>
</feature>
<feature type="compositionally biased region" description="Low complexity" evidence="4">
    <location>
        <begin position="540"/>
        <end position="553"/>
    </location>
</feature>
<name>A0A1B9GJC0_9TREE</name>
<evidence type="ECO:0000256" key="4">
    <source>
        <dbReference type="SAM" id="MobiDB-lite"/>
    </source>
</evidence>
<evidence type="ECO:0000313" key="5">
    <source>
        <dbReference type="EMBL" id="OCF31091.1"/>
    </source>
</evidence>
<feature type="region of interest" description="Disordered" evidence="4">
    <location>
        <begin position="258"/>
        <end position="601"/>
    </location>
</feature>
<feature type="compositionally biased region" description="Polar residues" evidence="4">
    <location>
        <begin position="419"/>
        <end position="435"/>
    </location>
</feature>
<dbReference type="AlphaFoldDB" id="A0A1B9GJC0"/>
<dbReference type="PROSITE" id="PS50297">
    <property type="entry name" value="ANK_REP_REGION"/>
    <property type="match status" value="2"/>
</dbReference>
<feature type="compositionally biased region" description="Pro residues" evidence="4">
    <location>
        <begin position="392"/>
        <end position="409"/>
    </location>
</feature>
<organism evidence="5 6">
    <name type="scientific">Kwoniella heveanensis BCC8398</name>
    <dbReference type="NCBI Taxonomy" id="1296120"/>
    <lineage>
        <taxon>Eukaryota</taxon>
        <taxon>Fungi</taxon>
        <taxon>Dikarya</taxon>
        <taxon>Basidiomycota</taxon>
        <taxon>Agaricomycotina</taxon>
        <taxon>Tremellomycetes</taxon>
        <taxon>Tremellales</taxon>
        <taxon>Cryptococcaceae</taxon>
        <taxon>Kwoniella</taxon>
    </lineage>
</organism>
<evidence type="ECO:0000313" key="6">
    <source>
        <dbReference type="Proteomes" id="UP000092666"/>
    </source>
</evidence>
<feature type="compositionally biased region" description="Polar residues" evidence="4">
    <location>
        <begin position="447"/>
        <end position="463"/>
    </location>
</feature>
<protein>
    <submittedName>
        <fullName evidence="5">Uncharacterized protein</fullName>
    </submittedName>
</protein>
<evidence type="ECO:0000256" key="2">
    <source>
        <dbReference type="ARBA" id="ARBA00023043"/>
    </source>
</evidence>
<reference evidence="6" key="2">
    <citation type="submission" date="2013-12" db="EMBL/GenBank/DDBJ databases">
        <title>Evolution of pathogenesis and genome organization in the Tremellales.</title>
        <authorList>
            <person name="Cuomo C."/>
            <person name="Litvintseva A."/>
            <person name="Heitman J."/>
            <person name="Chen Y."/>
            <person name="Sun S."/>
            <person name="Springer D."/>
            <person name="Dromer F."/>
            <person name="Young S."/>
            <person name="Zeng Q."/>
            <person name="Chapman S."/>
            <person name="Gujja S."/>
            <person name="Saif S."/>
            <person name="Birren B."/>
        </authorList>
    </citation>
    <scope>NUCLEOTIDE SEQUENCE [LARGE SCALE GENOMIC DNA]</scope>
    <source>
        <strain evidence="6">BCC8398</strain>
    </source>
</reference>
<proteinExistence type="predicted"/>
<feature type="compositionally biased region" description="Low complexity" evidence="4">
    <location>
        <begin position="330"/>
        <end position="342"/>
    </location>
</feature>
<feature type="repeat" description="ANK" evidence="3">
    <location>
        <begin position="197"/>
        <end position="229"/>
    </location>
</feature>
<feature type="compositionally biased region" description="Polar residues" evidence="4">
    <location>
        <begin position="517"/>
        <end position="526"/>
    </location>
</feature>
<keyword evidence="1" id="KW-0677">Repeat</keyword>
<reference evidence="5 6" key="1">
    <citation type="submission" date="2013-07" db="EMBL/GenBank/DDBJ databases">
        <title>The Genome Sequence of Cryptococcus heveanensis BCC8398.</title>
        <authorList>
            <consortium name="The Broad Institute Genome Sequencing Platform"/>
            <person name="Cuomo C."/>
            <person name="Litvintseva A."/>
            <person name="Chen Y."/>
            <person name="Heitman J."/>
            <person name="Sun S."/>
            <person name="Springer D."/>
            <person name="Dromer F."/>
            <person name="Young S.K."/>
            <person name="Zeng Q."/>
            <person name="Gargeya S."/>
            <person name="Fitzgerald M."/>
            <person name="Abouelleil A."/>
            <person name="Alvarado L."/>
            <person name="Berlin A.M."/>
            <person name="Chapman S.B."/>
            <person name="Dewar J."/>
            <person name="Goldberg J."/>
            <person name="Griggs A."/>
            <person name="Gujja S."/>
            <person name="Hansen M."/>
            <person name="Howarth C."/>
            <person name="Imamovic A."/>
            <person name="Larimer J."/>
            <person name="McCowan C."/>
            <person name="Murphy C."/>
            <person name="Pearson M."/>
            <person name="Priest M."/>
            <person name="Roberts A."/>
            <person name="Saif S."/>
            <person name="Shea T."/>
            <person name="Sykes S."/>
            <person name="Wortman J."/>
            <person name="Nusbaum C."/>
            <person name="Birren B."/>
        </authorList>
    </citation>
    <scope>NUCLEOTIDE SEQUENCE [LARGE SCALE GENOMIC DNA]</scope>
    <source>
        <strain evidence="5 6">BCC8398</strain>
    </source>
</reference>
<dbReference type="SMART" id="SM00248">
    <property type="entry name" value="ANK"/>
    <property type="match status" value="3"/>
</dbReference>
<evidence type="ECO:0000256" key="3">
    <source>
        <dbReference type="PROSITE-ProRule" id="PRU00023"/>
    </source>
</evidence>
<feature type="compositionally biased region" description="Basic and acidic residues" evidence="4">
    <location>
        <begin position="362"/>
        <end position="374"/>
    </location>
</feature>
<accession>A0A1B9GJC0</accession>
<dbReference type="InterPro" id="IPR050889">
    <property type="entry name" value="Dendritic_Spine_Reg/Scaffold"/>
</dbReference>
<dbReference type="SUPFAM" id="SSF48403">
    <property type="entry name" value="Ankyrin repeat"/>
    <property type="match status" value="1"/>
</dbReference>
<keyword evidence="6" id="KW-1185">Reference proteome</keyword>
<sequence>MVTRLPLAESPPLATSSYLNLPTPKLNVVRNPSVRVRQAVRDNNVPLLSRLQHKTDLRNTDKHRLTSLSWAAIECSLEVFEWLLLDYGHDDQELSRDADNNTILHLLASVPSLSPSPYAHQLSSPDFPPRLNTLSLDEQSDISLRMTQVYHTLFPFLLDWSNSGGKTALHVAAQAGNHRFISLLCDLGADFDLTDLQGNTPLHYASAWGHLDSIRALLEKGCGFSSRNFEGFTPSDFAYSDRTLNALQVIARDLFEERRTRRKEESSSRSVAIPTNPSSLGPMMMANQSSGSIYEGGGPYLAQTQGYTQSQPPGRPQPQSLYQSSGGRGRSASLSASSIGGSSSVGGGAGGQDSYSSQPGRYMDDYHRERERHRAGAGTGGDGRSEKDKEPPLPPLPPNHYHHPYPPSVSGPSVSNGSGERTSSLPMSRYDSSASAAEGGTNPIHDSATNLSLPYASDQSQNRPSPAGSANISSSSSRSIPSSSIPTQGPGPAAPQAVLGRPTPPLQPGNLLPPPSSQRVTPTSIGGSSGRPTPPLPHRSPSMPTTGTGSSASLTRSTNSELPLPVPQANAPTPFDDSAISTGSGNPRGGVELPRMPDGMMMGSVMRRANSAQAQGQPLGRPI</sequence>
<dbReference type="Gene3D" id="1.25.40.20">
    <property type="entry name" value="Ankyrin repeat-containing domain"/>
    <property type="match status" value="2"/>
</dbReference>
<keyword evidence="2 3" id="KW-0040">ANK repeat</keyword>
<dbReference type="InterPro" id="IPR002110">
    <property type="entry name" value="Ankyrin_rpt"/>
</dbReference>
<dbReference type="PROSITE" id="PS50088">
    <property type="entry name" value="ANK_REPEAT"/>
    <property type="match status" value="2"/>
</dbReference>
<dbReference type="Proteomes" id="UP000092666">
    <property type="component" value="Unassembled WGS sequence"/>
</dbReference>
<dbReference type="Pfam" id="PF12796">
    <property type="entry name" value="Ank_2"/>
    <property type="match status" value="1"/>
</dbReference>
<feature type="repeat" description="ANK" evidence="3">
    <location>
        <begin position="164"/>
        <end position="196"/>
    </location>
</feature>